<dbReference type="InterPro" id="IPR027839">
    <property type="entry name" value="DUF4432"/>
</dbReference>
<accession>A0A1R0ZB66</accession>
<dbReference type="EMBL" id="MPTW01000017">
    <property type="protein sequence ID" value="OME65837.1"/>
    <property type="molecule type" value="Genomic_DNA"/>
</dbReference>
<evidence type="ECO:0000313" key="1">
    <source>
        <dbReference type="EMBL" id="OME65837.1"/>
    </source>
</evidence>
<evidence type="ECO:0008006" key="3">
    <source>
        <dbReference type="Google" id="ProtNLM"/>
    </source>
</evidence>
<dbReference type="Proteomes" id="UP000187425">
    <property type="component" value="Unassembled WGS sequence"/>
</dbReference>
<comment type="caution">
    <text evidence="1">The sequence shown here is derived from an EMBL/GenBank/DDBJ whole genome shotgun (WGS) entry which is preliminary data.</text>
</comment>
<name>A0A1R0ZB66_9BACL</name>
<dbReference type="RefSeq" id="WP_076286265.1">
    <property type="nucleotide sequence ID" value="NZ_MPTW01000017.1"/>
</dbReference>
<dbReference type="Gene3D" id="2.70.98.10">
    <property type="match status" value="1"/>
</dbReference>
<dbReference type="Pfam" id="PF14486">
    <property type="entry name" value="DUF4432"/>
    <property type="match status" value="1"/>
</dbReference>
<dbReference type="InterPro" id="IPR014718">
    <property type="entry name" value="GH-type_carb-bd"/>
</dbReference>
<evidence type="ECO:0000313" key="2">
    <source>
        <dbReference type="Proteomes" id="UP000187425"/>
    </source>
</evidence>
<protein>
    <recommendedName>
        <fullName evidence="3">DUF4432 domain-containing protein</fullName>
    </recommendedName>
</protein>
<dbReference type="GO" id="GO:0005975">
    <property type="term" value="P:carbohydrate metabolic process"/>
    <property type="evidence" value="ECO:0007669"/>
    <property type="project" value="InterPro"/>
</dbReference>
<dbReference type="InterPro" id="IPR011013">
    <property type="entry name" value="Gal_mutarotase_sf_dom"/>
</dbReference>
<dbReference type="GO" id="GO:0030246">
    <property type="term" value="F:carbohydrate binding"/>
    <property type="evidence" value="ECO:0007669"/>
    <property type="project" value="InterPro"/>
</dbReference>
<dbReference type="SUPFAM" id="SSF74650">
    <property type="entry name" value="Galactose mutarotase-like"/>
    <property type="match status" value="1"/>
</dbReference>
<organism evidence="1 2">
    <name type="scientific">Paenibacillus odorifer</name>
    <dbReference type="NCBI Taxonomy" id="189426"/>
    <lineage>
        <taxon>Bacteria</taxon>
        <taxon>Bacillati</taxon>
        <taxon>Bacillota</taxon>
        <taxon>Bacilli</taxon>
        <taxon>Bacillales</taxon>
        <taxon>Paenibacillaceae</taxon>
        <taxon>Paenibacillus</taxon>
    </lineage>
</organism>
<reference evidence="1 2" key="1">
    <citation type="submission" date="2016-11" db="EMBL/GenBank/DDBJ databases">
        <title>Paenibacillus species isolates.</title>
        <authorList>
            <person name="Beno S.M."/>
        </authorList>
    </citation>
    <scope>NUCLEOTIDE SEQUENCE [LARGE SCALE GENOMIC DNA]</scope>
    <source>
        <strain evidence="1 2">FSL H7-0443</strain>
    </source>
</reference>
<gene>
    <name evidence="1" type="ORF">BSK65_23925</name>
</gene>
<dbReference type="OrthoDB" id="2528227at2"/>
<sequence>MDIRTISNPGHMDVLQVVGDGLIVEFLPEKGGDIYKICIDRTNILWESPWGISKLGNRIDFCHTSKERWLQSYPGGWQILFPNAGDDSYNYGVMHNFHGEACQVPWTYKLGEVTDTKVQIIFSTLLYKSPFAMERIVTIDEVEQCIELKESVTNQGQQALYAEWGQHIAFGAPFIGPGTRLEAPARSVESYERDSELSRLKKGVFSWPIEDMGCDLGHVPSGKATDFAILKELTMGCYTIINDKMDLRVRVEWDVDTMPNLWLWQEFNGLQDYPFYGACYVMGVEPNSASHEAGLQESIQRGEAIEIKAQQTKTFALKLSWSCSMNGSHMT</sequence>
<dbReference type="AlphaFoldDB" id="A0A1R0ZB66"/>
<dbReference type="GO" id="GO:0003824">
    <property type="term" value="F:catalytic activity"/>
    <property type="evidence" value="ECO:0007669"/>
    <property type="project" value="InterPro"/>
</dbReference>
<proteinExistence type="predicted"/>